<keyword evidence="13" id="KW-1185">Reference proteome</keyword>
<comment type="pathway">
    <text evidence="1">Nucleotide-sugar biosynthesis; UDP-alpha-D-glucuronate biosynthesis; UDP-alpha-D-glucuronate from UDP-alpha-D-glucose: step 1/1.</text>
</comment>
<dbReference type="Pfam" id="PF03720">
    <property type="entry name" value="UDPG_MGDP_dh_C"/>
    <property type="match status" value="1"/>
</dbReference>
<keyword evidence="4 7" id="KW-0560">Oxidoreductase</keyword>
<dbReference type="UniPathway" id="UPA00038">
    <property type="reaction ID" value="UER00491"/>
</dbReference>
<evidence type="ECO:0000256" key="10">
    <source>
        <dbReference type="PIRSR" id="PIRSR500134-3"/>
    </source>
</evidence>
<accession>A0A1E3RUY8</accession>
<evidence type="ECO:0000313" key="12">
    <source>
        <dbReference type="EMBL" id="ODQ93669.1"/>
    </source>
</evidence>
<gene>
    <name evidence="12" type="ORF">BHQ17_12245</name>
</gene>
<evidence type="ECO:0000256" key="7">
    <source>
        <dbReference type="PIRNR" id="PIRNR000124"/>
    </source>
</evidence>
<organism evidence="12 13">
    <name type="scientific">Mycolicibacterium holsaticum</name>
    <dbReference type="NCBI Taxonomy" id="152142"/>
    <lineage>
        <taxon>Bacteria</taxon>
        <taxon>Bacillati</taxon>
        <taxon>Actinomycetota</taxon>
        <taxon>Actinomycetes</taxon>
        <taxon>Mycobacteriales</taxon>
        <taxon>Mycobacteriaceae</taxon>
        <taxon>Mycolicibacterium</taxon>
    </lineage>
</organism>
<dbReference type="Pfam" id="PF03721">
    <property type="entry name" value="UDPG_MGDP_dh_N"/>
    <property type="match status" value="1"/>
</dbReference>
<name>A0A1E3RUY8_9MYCO</name>
<feature type="binding site" evidence="10">
    <location>
        <position position="333"/>
    </location>
    <ligand>
        <name>NAD(+)</name>
        <dbReference type="ChEBI" id="CHEBI:57540"/>
    </ligand>
</feature>
<dbReference type="PANTHER" id="PTHR43750">
    <property type="entry name" value="UDP-GLUCOSE 6-DEHYDROGENASE TUAD"/>
    <property type="match status" value="1"/>
</dbReference>
<dbReference type="RefSeq" id="WP_069405470.1">
    <property type="nucleotide sequence ID" value="NZ_MIGZ01000061.1"/>
</dbReference>
<dbReference type="Gene3D" id="1.20.5.100">
    <property type="entry name" value="Cytochrome c1, transmembrane anchor, C-terminal"/>
    <property type="match status" value="1"/>
</dbReference>
<feature type="binding site" evidence="10">
    <location>
        <position position="155"/>
    </location>
    <ligand>
        <name>NAD(+)</name>
        <dbReference type="ChEBI" id="CHEBI:57540"/>
    </ligand>
</feature>
<comment type="similarity">
    <text evidence="2 7">Belongs to the UDP-glucose/GDP-mannose dehydrogenase family.</text>
</comment>
<evidence type="ECO:0000256" key="5">
    <source>
        <dbReference type="ARBA" id="ARBA00023027"/>
    </source>
</evidence>
<dbReference type="PANTHER" id="PTHR43750:SF3">
    <property type="entry name" value="UDP-GLUCOSE 6-DEHYDROGENASE TUAD"/>
    <property type="match status" value="1"/>
</dbReference>
<dbReference type="InterPro" id="IPR014027">
    <property type="entry name" value="UDP-Glc/GDP-Man_DH_C"/>
</dbReference>
<dbReference type="SUPFAM" id="SSF48179">
    <property type="entry name" value="6-phosphogluconate dehydrogenase C-terminal domain-like"/>
    <property type="match status" value="1"/>
</dbReference>
<evidence type="ECO:0000256" key="2">
    <source>
        <dbReference type="ARBA" id="ARBA00006601"/>
    </source>
</evidence>
<feature type="binding site" evidence="10">
    <location>
        <position position="30"/>
    </location>
    <ligand>
        <name>NAD(+)</name>
        <dbReference type="ChEBI" id="CHEBI:57540"/>
    </ligand>
</feature>
<feature type="binding site" evidence="10">
    <location>
        <position position="86"/>
    </location>
    <ligand>
        <name>NAD(+)</name>
        <dbReference type="ChEBI" id="CHEBI:57540"/>
    </ligand>
</feature>
<dbReference type="OrthoDB" id="5193947at2"/>
<dbReference type="PIRSF" id="PIRSF500134">
    <property type="entry name" value="UDPglc_DH_bac"/>
    <property type="match status" value="1"/>
</dbReference>
<feature type="active site" description="Nucleophile" evidence="8">
    <location>
        <position position="263"/>
    </location>
</feature>
<dbReference type="InterPro" id="IPR036220">
    <property type="entry name" value="UDP-Glc/GDP-Man_DH_C_sf"/>
</dbReference>
<dbReference type="PIRSF" id="PIRSF000124">
    <property type="entry name" value="UDPglc_GDPman_dh"/>
    <property type="match status" value="1"/>
</dbReference>
<feature type="binding site" evidence="9">
    <location>
        <position position="260"/>
    </location>
    <ligand>
        <name>substrate</name>
    </ligand>
</feature>
<proteinExistence type="inferred from homology"/>
<dbReference type="Gene3D" id="3.40.50.720">
    <property type="entry name" value="NAD(P)-binding Rossmann-like Domain"/>
    <property type="match status" value="2"/>
</dbReference>
<feature type="binding site" evidence="9">
    <location>
        <begin position="252"/>
        <end position="256"/>
    </location>
    <ligand>
        <name>substrate</name>
    </ligand>
</feature>
<evidence type="ECO:0000256" key="1">
    <source>
        <dbReference type="ARBA" id="ARBA00004701"/>
    </source>
</evidence>
<dbReference type="Pfam" id="PF00984">
    <property type="entry name" value="UDPG_MGDP_dh"/>
    <property type="match status" value="1"/>
</dbReference>
<feature type="binding site" evidence="9">
    <location>
        <position position="207"/>
    </location>
    <ligand>
        <name>substrate</name>
    </ligand>
</feature>
<dbReference type="AlphaFoldDB" id="A0A1E3RUY8"/>
<feature type="binding site" evidence="10">
    <location>
        <position position="35"/>
    </location>
    <ligand>
        <name>NAD(+)</name>
        <dbReference type="ChEBI" id="CHEBI:57540"/>
    </ligand>
</feature>
<feature type="binding site" evidence="10">
    <location>
        <position position="122"/>
    </location>
    <ligand>
        <name>NAD(+)</name>
        <dbReference type="ChEBI" id="CHEBI:57540"/>
    </ligand>
</feature>
<feature type="domain" description="UDP-glucose/GDP-mannose dehydrogenase C-terminal" evidence="11">
    <location>
        <begin position="319"/>
        <end position="420"/>
    </location>
</feature>
<evidence type="ECO:0000256" key="4">
    <source>
        <dbReference type="ARBA" id="ARBA00023002"/>
    </source>
</evidence>
<dbReference type="InterPro" id="IPR008927">
    <property type="entry name" value="6-PGluconate_DH-like_C_sf"/>
</dbReference>
<comment type="caution">
    <text evidence="12">The sequence shown here is derived from an EMBL/GenBank/DDBJ whole genome shotgun (WGS) entry which is preliminary data.</text>
</comment>
<feature type="binding site" evidence="9">
    <location>
        <position position="326"/>
    </location>
    <ligand>
        <name>substrate</name>
    </ligand>
</feature>
<dbReference type="GO" id="GO:0003979">
    <property type="term" value="F:UDP-glucose 6-dehydrogenase activity"/>
    <property type="evidence" value="ECO:0007669"/>
    <property type="project" value="UniProtKB-EC"/>
</dbReference>
<dbReference type="GO" id="GO:0006065">
    <property type="term" value="P:UDP-glucuronate biosynthetic process"/>
    <property type="evidence" value="ECO:0007669"/>
    <property type="project" value="UniProtKB-UniPathway"/>
</dbReference>
<dbReference type="Proteomes" id="UP000094243">
    <property type="component" value="Unassembled WGS sequence"/>
</dbReference>
<dbReference type="InterPro" id="IPR014026">
    <property type="entry name" value="UDP-Glc/GDP-Man_DH_dimer"/>
</dbReference>
<feature type="binding site" evidence="9">
    <location>
        <begin position="152"/>
        <end position="155"/>
    </location>
    <ligand>
        <name>substrate</name>
    </ligand>
</feature>
<evidence type="ECO:0000256" key="8">
    <source>
        <dbReference type="PIRSR" id="PIRSR500134-1"/>
    </source>
</evidence>
<dbReference type="SMART" id="SM00984">
    <property type="entry name" value="UDPG_MGDP_dh_C"/>
    <property type="match status" value="1"/>
</dbReference>
<feature type="binding site" evidence="10">
    <location>
        <position position="266"/>
    </location>
    <ligand>
        <name>NAD(+)</name>
        <dbReference type="ChEBI" id="CHEBI:57540"/>
    </ligand>
</feature>
<dbReference type="SUPFAM" id="SSF52413">
    <property type="entry name" value="UDP-glucose/GDP-mannose dehydrogenase C-terminal domain"/>
    <property type="match status" value="1"/>
</dbReference>
<dbReference type="EC" id="1.1.1.22" evidence="3 7"/>
<protein>
    <recommendedName>
        <fullName evidence="3 7">UDP-glucose 6-dehydrogenase</fullName>
        <ecNumber evidence="3 7">1.1.1.22</ecNumber>
    </recommendedName>
</protein>
<evidence type="ECO:0000256" key="6">
    <source>
        <dbReference type="ARBA" id="ARBA00047473"/>
    </source>
</evidence>
<dbReference type="InterPro" id="IPR001732">
    <property type="entry name" value="UDP-Glc/GDP-Man_DH_N"/>
</dbReference>
<keyword evidence="5 7" id="KW-0520">NAD</keyword>
<evidence type="ECO:0000313" key="13">
    <source>
        <dbReference type="Proteomes" id="UP000094243"/>
    </source>
</evidence>
<dbReference type="InterPro" id="IPR017476">
    <property type="entry name" value="UDP-Glc/GDP-Man"/>
</dbReference>
<comment type="catalytic activity">
    <reaction evidence="6 7">
        <text>UDP-alpha-D-glucose + 2 NAD(+) + H2O = UDP-alpha-D-glucuronate + 2 NADH + 3 H(+)</text>
        <dbReference type="Rhea" id="RHEA:23596"/>
        <dbReference type="ChEBI" id="CHEBI:15377"/>
        <dbReference type="ChEBI" id="CHEBI:15378"/>
        <dbReference type="ChEBI" id="CHEBI:57540"/>
        <dbReference type="ChEBI" id="CHEBI:57945"/>
        <dbReference type="ChEBI" id="CHEBI:58052"/>
        <dbReference type="ChEBI" id="CHEBI:58885"/>
        <dbReference type="EC" id="1.1.1.22"/>
    </reaction>
</comment>
<evidence type="ECO:0000259" key="11">
    <source>
        <dbReference type="SMART" id="SM00984"/>
    </source>
</evidence>
<evidence type="ECO:0000256" key="3">
    <source>
        <dbReference type="ARBA" id="ARBA00012954"/>
    </source>
</evidence>
<dbReference type="InterPro" id="IPR028357">
    <property type="entry name" value="UDPglc_DH_bac"/>
</dbReference>
<sequence>MRISVIGTGYLGAVHAACMAHIGHDVCAYDTDAAKISLLSDGSSPFYEPGFEELLAAALGTGRLRFTHDPAEAVSGAAVHFVCVGTPQLPGSNAADVQYVDSAVRTVAANADCQGLIVGKSTVPVGTAQRLAAEVAGSPSQALLELAWNPEFLREGKAIEDTLHPDRLVFGVTSEFAEKVLLEVYGNLIEQGTPHLTTDLPTAEMVKVAANSFLATKISFINAMAEVCEMVNADVVTLGRALGYDDRIGRRFLNAGLGFGGGCLPKDIRAFSARAGELGASDSLRFLHEVDKINIRRREKAVSVASALLDGDFLGKNIAVLGAAFKPNSDDVRDSPALNVAAAMHLRGAGVRVHDPRAIVNAKAMFPTLTYCESVEDACRNVDLIVLATEWDEYCNIDPVAFRSIVRVPRLLDTRNAIDRDYWSSVGWHVYALGRGETKPAGARGGDSADRSS</sequence>
<dbReference type="NCBIfam" id="TIGR03026">
    <property type="entry name" value="NDP-sugDHase"/>
    <property type="match status" value="1"/>
</dbReference>
<evidence type="ECO:0000256" key="9">
    <source>
        <dbReference type="PIRSR" id="PIRSR500134-2"/>
    </source>
</evidence>
<reference evidence="13" key="1">
    <citation type="submission" date="2016-09" db="EMBL/GenBank/DDBJ databases">
        <authorList>
            <person name="Greninger A.L."/>
            <person name="Jerome K.R."/>
            <person name="Mcnair B."/>
            <person name="Wallis C."/>
            <person name="Fang F."/>
        </authorList>
    </citation>
    <scope>NUCLEOTIDE SEQUENCE [LARGE SCALE GENOMIC DNA]</scope>
    <source>
        <strain evidence="13">M7</strain>
    </source>
</reference>
<dbReference type="GO" id="GO:0051287">
    <property type="term" value="F:NAD binding"/>
    <property type="evidence" value="ECO:0007669"/>
    <property type="project" value="InterPro"/>
</dbReference>
<dbReference type="GO" id="GO:0000271">
    <property type="term" value="P:polysaccharide biosynthetic process"/>
    <property type="evidence" value="ECO:0007669"/>
    <property type="project" value="InterPro"/>
</dbReference>
<dbReference type="EMBL" id="MIGZ01000061">
    <property type="protein sequence ID" value="ODQ93669.1"/>
    <property type="molecule type" value="Genomic_DNA"/>
</dbReference>
<dbReference type="InterPro" id="IPR036291">
    <property type="entry name" value="NAD(P)-bd_dom_sf"/>
</dbReference>
<dbReference type="SUPFAM" id="SSF51735">
    <property type="entry name" value="NAD(P)-binding Rossmann-fold domains"/>
    <property type="match status" value="1"/>
</dbReference>